<feature type="domain" description="TIL" evidence="3">
    <location>
        <begin position="644"/>
        <end position="700"/>
    </location>
</feature>
<dbReference type="OrthoDB" id="5945029at2759"/>
<feature type="domain" description="TIL" evidence="3">
    <location>
        <begin position="521"/>
        <end position="578"/>
    </location>
</feature>
<evidence type="ECO:0000256" key="2">
    <source>
        <dbReference type="ARBA" id="ARBA00023157"/>
    </source>
</evidence>
<feature type="domain" description="TIL" evidence="3">
    <location>
        <begin position="459"/>
        <end position="514"/>
    </location>
</feature>
<dbReference type="EMBL" id="BGZK01000184">
    <property type="protein sequence ID" value="GBP26747.1"/>
    <property type="molecule type" value="Genomic_DNA"/>
</dbReference>
<evidence type="ECO:0000256" key="1">
    <source>
        <dbReference type="ARBA" id="ARBA00022690"/>
    </source>
</evidence>
<dbReference type="CDD" id="cd19941">
    <property type="entry name" value="TIL"/>
    <property type="match status" value="9"/>
</dbReference>
<name>A0A4C1UKZ1_EUMVA</name>
<evidence type="ECO:0000259" key="3">
    <source>
        <dbReference type="Pfam" id="PF01826"/>
    </source>
</evidence>
<dbReference type="PANTHER" id="PTHR23259">
    <property type="entry name" value="RIDDLE"/>
    <property type="match status" value="1"/>
</dbReference>
<dbReference type="Gene3D" id="2.10.25.10">
    <property type="entry name" value="Laminin"/>
    <property type="match status" value="11"/>
</dbReference>
<accession>A0A4C1UKZ1</accession>
<reference evidence="4 5" key="1">
    <citation type="journal article" date="2019" name="Commun. Biol.">
        <title>The bagworm genome reveals a unique fibroin gene that provides high tensile strength.</title>
        <authorList>
            <person name="Kono N."/>
            <person name="Nakamura H."/>
            <person name="Ohtoshi R."/>
            <person name="Tomita M."/>
            <person name="Numata K."/>
            <person name="Arakawa K."/>
        </authorList>
    </citation>
    <scope>NUCLEOTIDE SEQUENCE [LARGE SCALE GENOMIC DNA]</scope>
</reference>
<proteinExistence type="predicted"/>
<dbReference type="SUPFAM" id="SSF57567">
    <property type="entry name" value="Serine protease inhibitors"/>
    <property type="match status" value="10"/>
</dbReference>
<dbReference type="InterPro" id="IPR051368">
    <property type="entry name" value="SerProtInhib-TIL_Domain"/>
</dbReference>
<dbReference type="InterPro" id="IPR036084">
    <property type="entry name" value="Ser_inhib-like_sf"/>
</dbReference>
<evidence type="ECO:0000313" key="4">
    <source>
        <dbReference type="EMBL" id="GBP26747.1"/>
    </source>
</evidence>
<gene>
    <name evidence="4" type="primary">MUC19</name>
    <name evidence="4" type="ORF">EVAR_95259_1</name>
</gene>
<dbReference type="AlphaFoldDB" id="A0A4C1UKZ1"/>
<comment type="caution">
    <text evidence="4">The sequence shown here is derived from an EMBL/GenBank/DDBJ whole genome shotgun (WGS) entry which is preliminary data.</text>
</comment>
<evidence type="ECO:0000313" key="5">
    <source>
        <dbReference type="Proteomes" id="UP000299102"/>
    </source>
</evidence>
<protein>
    <submittedName>
        <fullName evidence="4">Mucin-19</fullName>
    </submittedName>
</protein>
<feature type="domain" description="TIL" evidence="3">
    <location>
        <begin position="587"/>
        <end position="640"/>
    </location>
</feature>
<keyword evidence="1" id="KW-0646">Protease inhibitor</keyword>
<dbReference type="STRING" id="151549.A0A4C1UKZ1"/>
<feature type="domain" description="TIL" evidence="3">
    <location>
        <begin position="227"/>
        <end position="287"/>
    </location>
</feature>
<organism evidence="4 5">
    <name type="scientific">Eumeta variegata</name>
    <name type="common">Bagworm moth</name>
    <name type="synonym">Eumeta japonica</name>
    <dbReference type="NCBI Taxonomy" id="151549"/>
    <lineage>
        <taxon>Eukaryota</taxon>
        <taxon>Metazoa</taxon>
        <taxon>Ecdysozoa</taxon>
        <taxon>Arthropoda</taxon>
        <taxon>Hexapoda</taxon>
        <taxon>Insecta</taxon>
        <taxon>Pterygota</taxon>
        <taxon>Neoptera</taxon>
        <taxon>Endopterygota</taxon>
        <taxon>Lepidoptera</taxon>
        <taxon>Glossata</taxon>
        <taxon>Ditrysia</taxon>
        <taxon>Tineoidea</taxon>
        <taxon>Psychidae</taxon>
        <taxon>Oiketicinae</taxon>
        <taxon>Eumeta</taxon>
    </lineage>
</organism>
<feature type="domain" description="TIL" evidence="3">
    <location>
        <begin position="769"/>
        <end position="823"/>
    </location>
</feature>
<dbReference type="InterPro" id="IPR002919">
    <property type="entry name" value="TIL_dom"/>
</dbReference>
<sequence length="845" mass="94289">MLWILVWVGVAAATTPARPPPSVSPLDCGPNAHIDDCPPTCPSEYCSALWSKFNCSGSSTPCRKECRCDDGYFRHEKTHQCITGKECMINCPVNEVYIRENTIADMTCSDFTTHNVANRSGCFCDSGYVRLYADHTGPCVRPEECRKGANEVSHQRVDGHRRPWIFATLKESPVTPLRLPVSRIEIEYLMEGGLVKRKLRDKEDMRHSNCHSPDETVHRKLLPSQQCPCNEHWDSCPIACPDDTCKTNAQGYKCESSTHQTACRPRCVCDKGYLRDKSGVCVPHGECQPECKSKPESQSNIGLGLASQTGKRPRLLLTANFCPKHEHWEECPEWCPRDSCAGRNPHYKCPKLPNTSLPCYSDCVCDDGYLRNDKGVCVPEKKCPKNQTCGINEVAKTCKILCPPQTCASIYTMYRCVVPQPCESGCDCLPGYLRNEYGQCIRSEQCPLEPPSPPTTPECGPHRVYKKCGPVFPDRCDSIYDPDHDHGDGCIDGCFCEDGYVENEFGECVPIDKCPSPSCFDENEVFKRCGPGYDNTCQDYNNNKNGVVAASKVCVSGCYCKEGYARDEIGFCVKLEDCPAEPNCLLENEVFLSCGTSCPDTCDNYDDGGRPCTRQCVRGCFCAEGYVRRQDGACVKPDKCPKPCGYNEEYNFCASSCPVTCSNRFVADQWSCIQLCREKCDCIPGTLRNSSGICVPTDECTPPICKKNEEYKSCGTACPDTCLNYDDPDRVCIDICVEDCFCKEGYVRNDKWECVKPEQCPPSSQCSTKPHEVYTGCGAGCEDTCENYDKGDKVCTLECRSGCICEKGYVRRGDGLCVRPQECRLHLRDKLRQTWPRGHKKCDNV</sequence>
<feature type="domain" description="TIL" evidence="3">
    <location>
        <begin position="28"/>
        <end position="87"/>
    </location>
</feature>
<keyword evidence="5" id="KW-1185">Reference proteome</keyword>
<dbReference type="PANTHER" id="PTHR23259:SF70">
    <property type="entry name" value="ACCESSORY GLAND PROTEIN ACP62F-RELATED"/>
    <property type="match status" value="1"/>
</dbReference>
<feature type="domain" description="TIL" evidence="3">
    <location>
        <begin position="322"/>
        <end position="383"/>
    </location>
</feature>
<feature type="domain" description="TIL" evidence="3">
    <location>
        <begin position="705"/>
        <end position="760"/>
    </location>
</feature>
<keyword evidence="2" id="KW-1015">Disulfide bond</keyword>
<feature type="domain" description="TIL" evidence="3">
    <location>
        <begin position="389"/>
        <end position="446"/>
    </location>
</feature>
<dbReference type="Pfam" id="PF01826">
    <property type="entry name" value="TIL"/>
    <property type="match status" value="10"/>
</dbReference>
<dbReference type="Proteomes" id="UP000299102">
    <property type="component" value="Unassembled WGS sequence"/>
</dbReference>
<dbReference type="GO" id="GO:0030414">
    <property type="term" value="F:peptidase inhibitor activity"/>
    <property type="evidence" value="ECO:0007669"/>
    <property type="project" value="UniProtKB-KW"/>
</dbReference>